<evidence type="ECO:0000256" key="4">
    <source>
        <dbReference type="ARBA" id="ARBA00022771"/>
    </source>
</evidence>
<dbReference type="WBParaSite" id="ACRNAN_scaffold5291.g8863.t1">
    <property type="protein sequence ID" value="ACRNAN_scaffold5291.g8863.t1"/>
    <property type="gene ID" value="ACRNAN_scaffold5291.g8863"/>
</dbReference>
<accession>A0A914E2V5</accession>
<dbReference type="Gene3D" id="3.30.160.60">
    <property type="entry name" value="Classic Zinc Finger"/>
    <property type="match status" value="1"/>
</dbReference>
<feature type="compositionally biased region" description="Basic residues" evidence="7">
    <location>
        <begin position="374"/>
        <end position="384"/>
    </location>
</feature>
<name>A0A914E2V5_9BILA</name>
<dbReference type="Proteomes" id="UP000887540">
    <property type="component" value="Unplaced"/>
</dbReference>
<keyword evidence="5" id="KW-0862">Zinc</keyword>
<evidence type="ECO:0000259" key="8">
    <source>
        <dbReference type="PROSITE" id="PS52027"/>
    </source>
</evidence>
<dbReference type="GO" id="GO:0008270">
    <property type="term" value="F:zinc ion binding"/>
    <property type="evidence" value="ECO:0007669"/>
    <property type="project" value="UniProtKB-KW"/>
</dbReference>
<evidence type="ECO:0000313" key="9">
    <source>
        <dbReference type="Proteomes" id="UP000887540"/>
    </source>
</evidence>
<keyword evidence="3" id="KW-0677">Repeat</keyword>
<reference evidence="10" key="1">
    <citation type="submission" date="2022-11" db="UniProtKB">
        <authorList>
            <consortium name="WormBaseParasite"/>
        </authorList>
    </citation>
    <scope>IDENTIFICATION</scope>
</reference>
<feature type="compositionally biased region" description="Polar residues" evidence="7">
    <location>
        <begin position="210"/>
        <end position="259"/>
    </location>
</feature>
<dbReference type="InterPro" id="IPR049899">
    <property type="entry name" value="Znf_C2HC_C3H"/>
</dbReference>
<evidence type="ECO:0000313" key="10">
    <source>
        <dbReference type="WBParaSite" id="ACRNAN_scaffold5291.g8863.t1"/>
    </source>
</evidence>
<dbReference type="PANTHER" id="PTHR13555">
    <property type="entry name" value="C2H2 ZINC FINGER CGI-62-RELATED"/>
    <property type="match status" value="1"/>
</dbReference>
<evidence type="ECO:0000256" key="1">
    <source>
        <dbReference type="ARBA" id="ARBA00010843"/>
    </source>
</evidence>
<feature type="domain" description="C2HC/C3H-type" evidence="8">
    <location>
        <begin position="122"/>
        <end position="151"/>
    </location>
</feature>
<feature type="region of interest" description="Disordered" evidence="7">
    <location>
        <begin position="148"/>
        <end position="384"/>
    </location>
</feature>
<keyword evidence="4 6" id="KW-0863">Zinc-finger</keyword>
<evidence type="ECO:0000256" key="3">
    <source>
        <dbReference type="ARBA" id="ARBA00022737"/>
    </source>
</evidence>
<dbReference type="Pfam" id="PF13913">
    <property type="entry name" value="zf-C2HC_2"/>
    <property type="match status" value="2"/>
</dbReference>
<evidence type="ECO:0000256" key="2">
    <source>
        <dbReference type="ARBA" id="ARBA00022723"/>
    </source>
</evidence>
<feature type="compositionally biased region" description="Low complexity" evidence="7">
    <location>
        <begin position="178"/>
        <end position="192"/>
    </location>
</feature>
<dbReference type="PANTHER" id="PTHR13555:SF25">
    <property type="entry name" value="ZINC FINGER C2HC DOMAIN-CONTAINING PROTEIN 1A"/>
    <property type="match status" value="1"/>
</dbReference>
<protein>
    <submittedName>
        <fullName evidence="10">Zinc finger C2HC domain-containing protein 1A</fullName>
    </submittedName>
</protein>
<proteinExistence type="inferred from homology"/>
<dbReference type="PROSITE" id="PS52027">
    <property type="entry name" value="ZF_C2HC_C3H"/>
    <property type="match status" value="2"/>
</dbReference>
<keyword evidence="2" id="KW-0479">Metal-binding</keyword>
<sequence>MPEKKQPAQDEPTYPCRVCGRKFIKSSLVKHEPACKKITKMQRKIFDSGKQRATGTEIPLAHIKKAQKEREKAGGFFPRPKTHWRERHEDFINAVSASRQVEHALKTGAPLPPPPKTSMNSDYIQCDFCGRNFNRHAAERHIPFCEEQNKRRGTTAKPQTRSASLSRATRRSSDQPPTTSSTKRSSRENSVSRGAPGSRRSSQERPPATGKSSRPNANSATLAPRTSQLPTPVKRSSSASKVPPTAQTTRGSQAKTPKPSNKRAPPPSRYDRNGYNRAPKTAASTYERAPRTSASIYERSPKTAASTYERAPKTSASIYERSPKTSASTYGRAPKTAMSTYERAPKTASSPKTPMPKSRGQTSQKRSLDTAASRRSRSSSRKRN</sequence>
<evidence type="ECO:0000256" key="5">
    <source>
        <dbReference type="ARBA" id="ARBA00022833"/>
    </source>
</evidence>
<evidence type="ECO:0000256" key="7">
    <source>
        <dbReference type="SAM" id="MobiDB-lite"/>
    </source>
</evidence>
<keyword evidence="9" id="KW-1185">Reference proteome</keyword>
<evidence type="ECO:0000256" key="6">
    <source>
        <dbReference type="PROSITE-ProRule" id="PRU01371"/>
    </source>
</evidence>
<feature type="domain" description="C2HC/C3H-type" evidence="8">
    <location>
        <begin position="12"/>
        <end position="41"/>
    </location>
</feature>
<dbReference type="AlphaFoldDB" id="A0A914E2V5"/>
<dbReference type="InterPro" id="IPR026319">
    <property type="entry name" value="ZC2HC1A/B-like"/>
</dbReference>
<comment type="similarity">
    <text evidence="1">Belongs to the ZC2HC1 family.</text>
</comment>
<organism evidence="9 10">
    <name type="scientific">Acrobeloides nanus</name>
    <dbReference type="NCBI Taxonomy" id="290746"/>
    <lineage>
        <taxon>Eukaryota</taxon>
        <taxon>Metazoa</taxon>
        <taxon>Ecdysozoa</taxon>
        <taxon>Nematoda</taxon>
        <taxon>Chromadorea</taxon>
        <taxon>Rhabditida</taxon>
        <taxon>Tylenchina</taxon>
        <taxon>Cephalobomorpha</taxon>
        <taxon>Cephaloboidea</taxon>
        <taxon>Cephalobidae</taxon>
        <taxon>Acrobeloides</taxon>
    </lineage>
</organism>